<dbReference type="EMBL" id="AAARLF010000005">
    <property type="protein sequence ID" value="EAE2898189.1"/>
    <property type="molecule type" value="Genomic_DNA"/>
</dbReference>
<evidence type="ECO:0000256" key="2">
    <source>
        <dbReference type="SAM" id="Phobius"/>
    </source>
</evidence>
<dbReference type="Gene3D" id="1.20.5.340">
    <property type="match status" value="1"/>
</dbReference>
<sequence length="108" mass="12583">MVIGAVIWGLQITEWVALISLLMGFFSGLAWLFKKIVGKPFMDRFDNLSGSMDNLAKQLEESRQDRQQLHIRVNKTNSRVDKLEGRIEKVETRLDYIEDDVKEIKNKE</sequence>
<keyword evidence="2" id="KW-1133">Transmembrane helix</keyword>
<evidence type="ECO:0000313" key="3">
    <source>
        <dbReference type="EMBL" id="EAD8145585.1"/>
    </source>
</evidence>
<accession>A0A459LAU7</accession>
<evidence type="ECO:0000313" key="4">
    <source>
        <dbReference type="EMBL" id="EAE2898189.1"/>
    </source>
</evidence>
<reference evidence="6 8" key="2">
    <citation type="submission" date="2019-03" db="EMBL/GenBank/DDBJ databases">
        <authorList>
            <person name="Ashton P.M."/>
            <person name="Dallman T."/>
            <person name="Nair S."/>
            <person name="De Pinna E."/>
            <person name="Peters T."/>
            <person name="Grant K."/>
        </authorList>
    </citation>
    <scope>NUCLEOTIDE SEQUENCE [LARGE SCALE GENOMIC DNA]</scope>
    <source>
        <strain evidence="4">RL15000271</strain>
        <strain evidence="5">RL15000440</strain>
    </source>
</reference>
<evidence type="ECO:0000313" key="8">
    <source>
        <dbReference type="Proteomes" id="UP000401273"/>
    </source>
</evidence>
<comment type="caution">
    <text evidence="4">The sequence shown here is derived from an EMBL/GenBank/DDBJ whole genome shotgun (WGS) entry which is preliminary data.</text>
</comment>
<dbReference type="AlphaFoldDB" id="A0A459LAU7"/>
<dbReference type="Proteomes" id="UP000332711">
    <property type="component" value="Unassembled WGS sequence"/>
</dbReference>
<keyword evidence="2" id="KW-0472">Membrane</keyword>
<reference evidence="3 7" key="1">
    <citation type="submission" date="2018-06" db="EMBL/GenBank/DDBJ databases">
        <authorList>
            <consortium name="GenomeTrakr: Next Generation Sequencing Network for Food Pathogen Tracability"/>
        </authorList>
    </citation>
    <scope>NUCLEOTIDE SEQUENCE [LARGE SCALE GENOMIC DNA]</scope>
    <source>
        <strain evidence="3 7">NYAG13B12507-5</strain>
    </source>
</reference>
<evidence type="ECO:0000313" key="5">
    <source>
        <dbReference type="EMBL" id="EAE5604452.1"/>
    </source>
</evidence>
<keyword evidence="2" id="KW-0812">Transmembrane</keyword>
<dbReference type="RefSeq" id="WP_031659897.1">
    <property type="nucleotide sequence ID" value="NZ_CADEHJ010000001.1"/>
</dbReference>
<organism evidence="4 8">
    <name type="scientific">Listeria monocytogenes</name>
    <dbReference type="NCBI Taxonomy" id="1639"/>
    <lineage>
        <taxon>Bacteria</taxon>
        <taxon>Bacillati</taxon>
        <taxon>Bacillota</taxon>
        <taxon>Bacilli</taxon>
        <taxon>Bacillales</taxon>
        <taxon>Listeriaceae</taxon>
        <taxon>Listeria</taxon>
    </lineage>
</organism>
<evidence type="ECO:0000313" key="6">
    <source>
        <dbReference type="Proteomes" id="UP000332711"/>
    </source>
</evidence>
<proteinExistence type="predicted"/>
<dbReference type="EMBL" id="AAASTI010000005">
    <property type="protein sequence ID" value="EAE5604452.1"/>
    <property type="molecule type" value="Genomic_DNA"/>
</dbReference>
<protein>
    <recommendedName>
        <fullName evidence="9">DUF2746 domain-containing protein</fullName>
    </recommendedName>
</protein>
<dbReference type="EMBL" id="AAAPCR010000004">
    <property type="protein sequence ID" value="EAD8145585.1"/>
    <property type="molecule type" value="Genomic_DNA"/>
</dbReference>
<dbReference type="Proteomes" id="UP000401273">
    <property type="component" value="Unassembled WGS sequence"/>
</dbReference>
<feature type="transmembrane region" description="Helical" evidence="2">
    <location>
        <begin position="12"/>
        <end position="33"/>
    </location>
</feature>
<evidence type="ECO:0008006" key="9">
    <source>
        <dbReference type="Google" id="ProtNLM"/>
    </source>
</evidence>
<dbReference type="SUPFAM" id="SSF57997">
    <property type="entry name" value="Tropomyosin"/>
    <property type="match status" value="1"/>
</dbReference>
<evidence type="ECO:0000313" key="7">
    <source>
        <dbReference type="Proteomes" id="UP000371553"/>
    </source>
</evidence>
<gene>
    <name evidence="3" type="ORF">CD20_05825</name>
    <name evidence="4" type="ORF">E1W43_09555</name>
    <name evidence="5" type="ORF">E1X78_10045</name>
</gene>
<keyword evidence="1" id="KW-0175">Coiled coil</keyword>
<evidence type="ECO:0000256" key="1">
    <source>
        <dbReference type="SAM" id="Coils"/>
    </source>
</evidence>
<feature type="coiled-coil region" evidence="1">
    <location>
        <begin position="45"/>
        <end position="107"/>
    </location>
</feature>
<name>A0A459LAU7_LISMN</name>
<dbReference type="Proteomes" id="UP000371553">
    <property type="component" value="Unassembled WGS sequence"/>
</dbReference>